<dbReference type="GO" id="GO:0005634">
    <property type="term" value="C:nucleus"/>
    <property type="evidence" value="ECO:0007669"/>
    <property type="project" value="TreeGrafter"/>
</dbReference>
<dbReference type="Proteomes" id="UP000019804">
    <property type="component" value="Unassembled WGS sequence"/>
</dbReference>
<proteinExistence type="predicted"/>
<dbReference type="InterPro" id="IPR004875">
    <property type="entry name" value="DDE_SF_endonuclease_dom"/>
</dbReference>
<dbReference type="AlphaFoldDB" id="A0A017S7H4"/>
<dbReference type="PANTHER" id="PTHR19303:SF73">
    <property type="entry name" value="PROTEIN PDC2"/>
    <property type="match status" value="1"/>
</dbReference>
<protein>
    <submittedName>
        <fullName evidence="2">CENP-B protein</fullName>
    </submittedName>
</protein>
<name>A0A017S7H4_ASPRC</name>
<dbReference type="PANTHER" id="PTHR19303">
    <property type="entry name" value="TRANSPOSON"/>
    <property type="match status" value="1"/>
</dbReference>
<feature type="non-terminal residue" evidence="2">
    <location>
        <position position="1"/>
    </location>
</feature>
<dbReference type="GeneID" id="63699872"/>
<dbReference type="HOGENOM" id="CLU_018294_9_1_1"/>
<dbReference type="RefSeq" id="XP_040636499.1">
    <property type="nucleotide sequence ID" value="XM_040784748.1"/>
</dbReference>
<gene>
    <name evidence="2" type="ORF">EURHEDRAFT_461762</name>
</gene>
<evidence type="ECO:0000259" key="1">
    <source>
        <dbReference type="Pfam" id="PF03184"/>
    </source>
</evidence>
<keyword evidence="3" id="KW-1185">Reference proteome</keyword>
<dbReference type="EMBL" id="KK088435">
    <property type="protein sequence ID" value="EYE92811.1"/>
    <property type="molecule type" value="Genomic_DNA"/>
</dbReference>
<accession>A0A017S7H4</accession>
<dbReference type="GO" id="GO:0003677">
    <property type="term" value="F:DNA binding"/>
    <property type="evidence" value="ECO:0007669"/>
    <property type="project" value="TreeGrafter"/>
</dbReference>
<feature type="domain" description="DDE-1" evidence="1">
    <location>
        <begin position="36"/>
        <end position="94"/>
    </location>
</feature>
<organism evidence="2 3">
    <name type="scientific">Aspergillus ruber (strain CBS 135680)</name>
    <dbReference type="NCBI Taxonomy" id="1388766"/>
    <lineage>
        <taxon>Eukaryota</taxon>
        <taxon>Fungi</taxon>
        <taxon>Dikarya</taxon>
        <taxon>Ascomycota</taxon>
        <taxon>Pezizomycotina</taxon>
        <taxon>Eurotiomycetes</taxon>
        <taxon>Eurotiomycetidae</taxon>
        <taxon>Eurotiales</taxon>
        <taxon>Aspergillaceae</taxon>
        <taxon>Aspergillus</taxon>
        <taxon>Aspergillus subgen. Aspergillus</taxon>
    </lineage>
</organism>
<reference evidence="3" key="1">
    <citation type="journal article" date="2014" name="Nat. Commun.">
        <title>Genomic adaptations of the halophilic Dead Sea filamentous fungus Eurotium rubrum.</title>
        <authorList>
            <person name="Kis-Papo T."/>
            <person name="Weig A.R."/>
            <person name="Riley R."/>
            <person name="Persoh D."/>
            <person name="Salamov A."/>
            <person name="Sun H."/>
            <person name="Lipzen A."/>
            <person name="Wasser S.P."/>
            <person name="Rambold G."/>
            <person name="Grigoriev I.V."/>
            <person name="Nevo E."/>
        </authorList>
    </citation>
    <scope>NUCLEOTIDE SEQUENCE [LARGE SCALE GENOMIC DNA]</scope>
    <source>
        <strain evidence="3">CBS 135680</strain>
    </source>
</reference>
<dbReference type="Pfam" id="PF03184">
    <property type="entry name" value="DDE_1"/>
    <property type="match status" value="1"/>
</dbReference>
<evidence type="ECO:0000313" key="3">
    <source>
        <dbReference type="Proteomes" id="UP000019804"/>
    </source>
</evidence>
<sequence>YMEDGIYNMDETGLFWRLSPSRGLYTQARTGVRKDKSRISIKCCINASGTDRLPIWFIGEYQTPRALRNINIQVMGGQWRWNRKAWIDIIIMKE</sequence>
<dbReference type="OrthoDB" id="4353978at2759"/>
<evidence type="ECO:0000313" key="2">
    <source>
        <dbReference type="EMBL" id="EYE92811.1"/>
    </source>
</evidence>
<dbReference type="InterPro" id="IPR050863">
    <property type="entry name" value="CenT-Element_Derived"/>
</dbReference>